<dbReference type="InterPro" id="IPR014752">
    <property type="entry name" value="Arrestin-like_C"/>
</dbReference>
<evidence type="ECO:0000256" key="1">
    <source>
        <dbReference type="ARBA" id="ARBA00009100"/>
    </source>
</evidence>
<evidence type="ECO:0000256" key="3">
    <source>
        <dbReference type="ARBA" id="ARBA00022927"/>
    </source>
</evidence>
<keyword evidence="2" id="KW-0813">Transport</keyword>
<dbReference type="EMBL" id="HBGG01019235">
    <property type="protein sequence ID" value="CAD9207702.1"/>
    <property type="molecule type" value="Transcribed_RNA"/>
</dbReference>
<dbReference type="Pfam" id="PF03643">
    <property type="entry name" value="Vps26"/>
    <property type="match status" value="1"/>
</dbReference>
<evidence type="ECO:0000256" key="2">
    <source>
        <dbReference type="ARBA" id="ARBA00022448"/>
    </source>
</evidence>
<proteinExistence type="inferred from homology"/>
<protein>
    <recommendedName>
        <fullName evidence="5">Vacuolar protein sorting-associated protein 26</fullName>
    </recommendedName>
</protein>
<dbReference type="InterPro" id="IPR014756">
    <property type="entry name" value="Ig_E-set"/>
</dbReference>
<dbReference type="SUPFAM" id="SSF81296">
    <property type="entry name" value="E set domains"/>
    <property type="match status" value="1"/>
</dbReference>
<dbReference type="GO" id="GO:0030904">
    <property type="term" value="C:retromer complex"/>
    <property type="evidence" value="ECO:0007669"/>
    <property type="project" value="UniProtKB-ARBA"/>
</dbReference>
<reference evidence="4" key="1">
    <citation type="submission" date="2021-01" db="EMBL/GenBank/DDBJ databases">
        <authorList>
            <person name="Corre E."/>
            <person name="Pelletier E."/>
            <person name="Niang G."/>
            <person name="Scheremetjew M."/>
            <person name="Finn R."/>
            <person name="Kale V."/>
            <person name="Holt S."/>
            <person name="Cochrane G."/>
            <person name="Meng A."/>
            <person name="Brown T."/>
            <person name="Cohen L."/>
        </authorList>
    </citation>
    <scope>NUCLEOTIDE SEQUENCE</scope>
    <source>
        <strain evidence="4">PLY429</strain>
    </source>
</reference>
<dbReference type="PANTHER" id="PTHR12233">
    <property type="entry name" value="VACUOLAR PROTEIN SORTING 26 RELATED"/>
    <property type="match status" value="1"/>
</dbReference>
<dbReference type="Gene3D" id="2.60.40.640">
    <property type="match status" value="2"/>
</dbReference>
<evidence type="ECO:0000313" key="4">
    <source>
        <dbReference type="EMBL" id="CAD9207702.1"/>
    </source>
</evidence>
<organism evidence="4">
    <name type="scientific">Tetraselmis chuii</name>
    <dbReference type="NCBI Taxonomy" id="63592"/>
    <lineage>
        <taxon>Eukaryota</taxon>
        <taxon>Viridiplantae</taxon>
        <taxon>Chlorophyta</taxon>
        <taxon>core chlorophytes</taxon>
        <taxon>Chlorodendrophyceae</taxon>
        <taxon>Chlorodendrales</taxon>
        <taxon>Chlorodendraceae</taxon>
        <taxon>Tetraselmis</taxon>
    </lineage>
</organism>
<name>A0A7S1X4D6_9CHLO</name>
<dbReference type="InterPro" id="IPR028934">
    <property type="entry name" value="Vps26-related"/>
</dbReference>
<dbReference type="AlphaFoldDB" id="A0A7S1X4D6"/>
<sequence>MKGLLNLGFGAPCEVELDFGTPGGEPLKFTSTHDKQGGSKELPLFTAGDTISGTVTVRPTSSKKVEHGGMKVQLLGQIELASDRHHPQDFVALVRELAPPGDLLQKESMNFEFSNVEMQYDAYYGSQVKLKYLLRVTVARNAGGHIVKDFPFWVRNCSVPEDVDKTDPIKMEVGIEDCLHIEFEYGKGVYSLKETVVGKIYFLLVRIKLKHMEIEIRRRETTGSGASMHNESETLAKYEIMDGAPVRGENVPIRLFLSPYDLTPTYKNVNNKFSVRYYLNLVLVDEEERRYFKQQEIQLYRKREDGIEK</sequence>
<evidence type="ECO:0008006" key="5">
    <source>
        <dbReference type="Google" id="ProtNLM"/>
    </source>
</evidence>
<accession>A0A7S1X4D6</accession>
<gene>
    <name evidence="4" type="ORF">TCHU04912_LOCUS9938</name>
</gene>
<keyword evidence="3" id="KW-0653">Protein transport</keyword>
<dbReference type="FunFam" id="2.60.40.640:FF:000015">
    <property type="entry name" value="Vacuolar protein sorting-associated protein 26"/>
    <property type="match status" value="1"/>
</dbReference>
<comment type="similarity">
    <text evidence="1">Belongs to the VPS26 family.</text>
</comment>
<dbReference type="GO" id="GO:0006886">
    <property type="term" value="P:intracellular protein transport"/>
    <property type="evidence" value="ECO:0007669"/>
    <property type="project" value="InterPro"/>
</dbReference>